<comment type="caution">
    <text evidence="2">The sequence shown here is derived from an EMBL/GenBank/DDBJ whole genome shotgun (WGS) entry which is preliminary data.</text>
</comment>
<evidence type="ECO:0000313" key="2">
    <source>
        <dbReference type="EMBL" id="MDT9593238.1"/>
    </source>
</evidence>
<dbReference type="Proteomes" id="UP001268542">
    <property type="component" value="Unassembled WGS sequence"/>
</dbReference>
<evidence type="ECO:0000313" key="3">
    <source>
        <dbReference type="Proteomes" id="UP001268542"/>
    </source>
</evidence>
<reference evidence="2 3" key="1">
    <citation type="submission" date="2023-08" db="EMBL/GenBank/DDBJ databases">
        <title>Nocardioides seae sp. nov., a bacterium isolated from a soil.</title>
        <authorList>
            <person name="Wang X."/>
        </authorList>
    </citation>
    <scope>NUCLEOTIDE SEQUENCE [LARGE SCALE GENOMIC DNA]</scope>
    <source>
        <strain evidence="2 3">YZH12</strain>
    </source>
</reference>
<dbReference type="EMBL" id="JAVYII010000003">
    <property type="protein sequence ID" value="MDT9593238.1"/>
    <property type="molecule type" value="Genomic_DNA"/>
</dbReference>
<organism evidence="2 3">
    <name type="scientific">Nocardioides imazamoxiresistens</name>
    <dbReference type="NCBI Taxonomy" id="3231893"/>
    <lineage>
        <taxon>Bacteria</taxon>
        <taxon>Bacillati</taxon>
        <taxon>Actinomycetota</taxon>
        <taxon>Actinomycetes</taxon>
        <taxon>Propionibacteriales</taxon>
        <taxon>Nocardioidaceae</taxon>
        <taxon>Nocardioides</taxon>
    </lineage>
</organism>
<name>A0ABU3PVH2_9ACTN</name>
<feature type="signal peptide" evidence="1">
    <location>
        <begin position="1"/>
        <end position="30"/>
    </location>
</feature>
<dbReference type="RefSeq" id="WP_315732679.1">
    <property type="nucleotide sequence ID" value="NZ_JAVYII010000003.1"/>
</dbReference>
<evidence type="ECO:0000256" key="1">
    <source>
        <dbReference type="SAM" id="SignalP"/>
    </source>
</evidence>
<keyword evidence="1" id="KW-0732">Signal</keyword>
<accession>A0ABU3PVH2</accession>
<keyword evidence="3" id="KW-1185">Reference proteome</keyword>
<proteinExistence type="predicted"/>
<protein>
    <submittedName>
        <fullName evidence="2">Uncharacterized protein</fullName>
    </submittedName>
</protein>
<sequence length="59" mass="6096">MTIIRRAGIALAATLVSLGAIGATSQAAHADTSWGMKKVSIVKTQPGQVSPQDTSWGMK</sequence>
<feature type="chain" id="PRO_5046353956" evidence="1">
    <location>
        <begin position="31"/>
        <end position="59"/>
    </location>
</feature>
<gene>
    <name evidence="2" type="ORF">RDV89_09180</name>
</gene>